<dbReference type="CDD" id="cd00452">
    <property type="entry name" value="KDPG_aldolase"/>
    <property type="match status" value="1"/>
</dbReference>
<dbReference type="Pfam" id="PF01081">
    <property type="entry name" value="Aldolase"/>
    <property type="match status" value="1"/>
</dbReference>
<evidence type="ECO:0000256" key="5">
    <source>
        <dbReference type="ARBA" id="ARBA00023277"/>
    </source>
</evidence>
<comment type="similarity">
    <text evidence="2">Belongs to the KHG/KDPG aldolase family.</text>
</comment>
<dbReference type="SUPFAM" id="SSF51569">
    <property type="entry name" value="Aldolase"/>
    <property type="match status" value="1"/>
</dbReference>
<evidence type="ECO:0000256" key="3">
    <source>
        <dbReference type="ARBA" id="ARBA00011233"/>
    </source>
</evidence>
<proteinExistence type="inferred from homology"/>
<evidence type="ECO:0000256" key="4">
    <source>
        <dbReference type="ARBA" id="ARBA00023239"/>
    </source>
</evidence>
<keyword evidence="5" id="KW-0119">Carbohydrate metabolism</keyword>
<dbReference type="GO" id="GO:0008700">
    <property type="term" value="F:(R,S)-4-hydroxy-2-oxoglutarate aldolase activity"/>
    <property type="evidence" value="ECO:0007669"/>
    <property type="project" value="UniProtKB-EC"/>
</dbReference>
<sequence length="223" mass="24272">MAKFTRIDITKRIEQAGFLPLFNYPDAEIGKQIIKSCYDAGVRAFEFTNRSENSLQVFQQLLEYTRNNAPEMALGIGSIVDGPTTALFIQAGADFVVSPILNAEMAKICNRRKILWIPGCGSLTEISSAEELGAEVVKVFPAAQLGGASFIKAIKGPCPWTTIMATGGVQINAEDLKKWFDAGVSCVGIGSNLFTKEIIELKDFDLLSKNISEVLSTIQTVKN</sequence>
<dbReference type="Proteomes" id="UP001172082">
    <property type="component" value="Unassembled WGS sequence"/>
</dbReference>
<dbReference type="PANTHER" id="PTHR30246:SF1">
    <property type="entry name" value="2-DEHYDRO-3-DEOXY-6-PHOSPHOGALACTONATE ALDOLASE-RELATED"/>
    <property type="match status" value="1"/>
</dbReference>
<keyword evidence="7" id="KW-1185">Reference proteome</keyword>
<organism evidence="6 7">
    <name type="scientific">Splendidivirga corallicola</name>
    <dbReference type="NCBI Taxonomy" id="3051826"/>
    <lineage>
        <taxon>Bacteria</taxon>
        <taxon>Pseudomonadati</taxon>
        <taxon>Bacteroidota</taxon>
        <taxon>Cytophagia</taxon>
        <taxon>Cytophagales</taxon>
        <taxon>Splendidivirgaceae</taxon>
        <taxon>Splendidivirga</taxon>
    </lineage>
</organism>
<dbReference type="PANTHER" id="PTHR30246">
    <property type="entry name" value="2-KETO-3-DEOXY-6-PHOSPHOGLUCONATE ALDOLASE"/>
    <property type="match status" value="1"/>
</dbReference>
<gene>
    <name evidence="6" type="ORF">QQ008_07980</name>
</gene>
<keyword evidence="4 6" id="KW-0456">Lyase</keyword>
<evidence type="ECO:0000256" key="1">
    <source>
        <dbReference type="ARBA" id="ARBA00004761"/>
    </source>
</evidence>
<dbReference type="NCBIfam" id="NF005499">
    <property type="entry name" value="PRK07114.1"/>
    <property type="match status" value="1"/>
</dbReference>
<evidence type="ECO:0000313" key="6">
    <source>
        <dbReference type="EMBL" id="MDN5201295.1"/>
    </source>
</evidence>
<reference evidence="6" key="1">
    <citation type="submission" date="2023-06" db="EMBL/GenBank/DDBJ databases">
        <title>Genomic of Parafulvivirga corallium.</title>
        <authorList>
            <person name="Wang G."/>
        </authorList>
    </citation>
    <scope>NUCLEOTIDE SEQUENCE</scope>
    <source>
        <strain evidence="6">BMA10</strain>
    </source>
</reference>
<evidence type="ECO:0000313" key="7">
    <source>
        <dbReference type="Proteomes" id="UP001172082"/>
    </source>
</evidence>
<comment type="caution">
    <text evidence="6">The sequence shown here is derived from an EMBL/GenBank/DDBJ whole genome shotgun (WGS) entry which is preliminary data.</text>
</comment>
<dbReference type="InterPro" id="IPR000887">
    <property type="entry name" value="Aldlse_KDPG_KHG"/>
</dbReference>
<evidence type="ECO:0000256" key="2">
    <source>
        <dbReference type="ARBA" id="ARBA00006906"/>
    </source>
</evidence>
<dbReference type="GO" id="GO:0008675">
    <property type="term" value="F:2-dehydro-3-deoxy-phosphogluconate aldolase activity"/>
    <property type="evidence" value="ECO:0007669"/>
    <property type="project" value="UniProtKB-EC"/>
</dbReference>
<protein>
    <submittedName>
        <fullName evidence="6">Bifunctional 4-hydroxy-2-oxoglutarate aldolase/2-dehydro-3-deoxy-phosphogluconate aldolase</fullName>
        <ecNumber evidence="6">4.1.2.14</ecNumber>
        <ecNumber evidence="6">4.1.3.16</ecNumber>
    </submittedName>
</protein>
<dbReference type="RefSeq" id="WP_346751321.1">
    <property type="nucleotide sequence ID" value="NZ_JAUJEA010000002.1"/>
</dbReference>
<dbReference type="EC" id="4.1.2.14" evidence="6"/>
<comment type="subunit">
    <text evidence="3">Homotrimer.</text>
</comment>
<accession>A0ABT8KKQ1</accession>
<dbReference type="Gene3D" id="3.20.20.70">
    <property type="entry name" value="Aldolase class I"/>
    <property type="match status" value="1"/>
</dbReference>
<name>A0ABT8KKQ1_9BACT</name>
<dbReference type="InterPro" id="IPR013785">
    <property type="entry name" value="Aldolase_TIM"/>
</dbReference>
<comment type="pathway">
    <text evidence="1">Carbohydrate acid metabolism.</text>
</comment>
<dbReference type="EC" id="4.1.3.16" evidence="6"/>
<dbReference type="EMBL" id="JAUJEA010000002">
    <property type="protein sequence ID" value="MDN5201295.1"/>
    <property type="molecule type" value="Genomic_DNA"/>
</dbReference>